<protein>
    <submittedName>
        <fullName evidence="1">Uncharacterized protein</fullName>
    </submittedName>
</protein>
<evidence type="ECO:0000313" key="2">
    <source>
        <dbReference type="Proteomes" id="UP001186974"/>
    </source>
</evidence>
<accession>A0ACC3DRS1</accession>
<proteinExistence type="predicted"/>
<sequence>MADSKHREDSWIQQNCTIKPPPPNALDGRLRRLCRTCQKAPLAKMMAPVPPEATQSITVLDFDTISVPSPSPSPPSSVSSIQSVDDDVDASEARPFTASAFEREPCRCREHLGAGIGTGLGEGNEGVACGRGAACLSSRKVEHEVALDDEEVEELRLSRQNSNQILDNINGHGGSITNTSIPYSQSHAQSQGHRQSQSSRTWEGGSFLAQEIEGIGGRVKMKGRRVVRVGAVVKEWEDERDGNGPILGREKGGDARCWCSWCERVVLGKKDQL</sequence>
<evidence type="ECO:0000313" key="1">
    <source>
        <dbReference type="EMBL" id="KAK3079456.1"/>
    </source>
</evidence>
<comment type="caution">
    <text evidence="1">The sequence shown here is derived from an EMBL/GenBank/DDBJ whole genome shotgun (WGS) entry which is preliminary data.</text>
</comment>
<organism evidence="1 2">
    <name type="scientific">Coniosporium uncinatum</name>
    <dbReference type="NCBI Taxonomy" id="93489"/>
    <lineage>
        <taxon>Eukaryota</taxon>
        <taxon>Fungi</taxon>
        <taxon>Dikarya</taxon>
        <taxon>Ascomycota</taxon>
        <taxon>Pezizomycotina</taxon>
        <taxon>Dothideomycetes</taxon>
        <taxon>Dothideomycetes incertae sedis</taxon>
        <taxon>Coniosporium</taxon>
    </lineage>
</organism>
<dbReference type="EMBL" id="JAWDJW010001136">
    <property type="protein sequence ID" value="KAK3079456.1"/>
    <property type="molecule type" value="Genomic_DNA"/>
</dbReference>
<name>A0ACC3DRS1_9PEZI</name>
<gene>
    <name evidence="1" type="ORF">LTS18_004819</name>
</gene>
<keyword evidence="2" id="KW-1185">Reference proteome</keyword>
<dbReference type="Proteomes" id="UP001186974">
    <property type="component" value="Unassembled WGS sequence"/>
</dbReference>
<reference evidence="1" key="1">
    <citation type="submission" date="2024-09" db="EMBL/GenBank/DDBJ databases">
        <title>Black Yeasts Isolated from many extreme environments.</title>
        <authorList>
            <person name="Coleine C."/>
            <person name="Stajich J.E."/>
            <person name="Selbmann L."/>
        </authorList>
    </citation>
    <scope>NUCLEOTIDE SEQUENCE</scope>
    <source>
        <strain evidence="1">CCFEE 5737</strain>
    </source>
</reference>